<evidence type="ECO:0000313" key="1">
    <source>
        <dbReference type="EMBL" id="SUB76889.1"/>
    </source>
</evidence>
<sequence length="33" mass="4165">MLNIIDDFYLYFLNKKQISYYEDLFFSLNDTNY</sequence>
<protein>
    <submittedName>
        <fullName evidence="2">Uncharacterized protein</fullName>
    </submittedName>
</protein>
<dbReference type="Proteomes" id="UP000254156">
    <property type="component" value="Unassembled WGS sequence"/>
</dbReference>
<name>A0A379E9X7_9PORP</name>
<dbReference type="EMBL" id="UGTF01000001">
    <property type="protein sequence ID" value="SUB76889.1"/>
    <property type="molecule type" value="Genomic_DNA"/>
</dbReference>
<dbReference type="EMBL" id="UGTF01000002">
    <property type="protein sequence ID" value="SUB89477.1"/>
    <property type="molecule type" value="Genomic_DNA"/>
</dbReference>
<dbReference type="AlphaFoldDB" id="A0A379E9X7"/>
<organism evidence="2 3">
    <name type="scientific">Porphyromonas macacae</name>
    <dbReference type="NCBI Taxonomy" id="28115"/>
    <lineage>
        <taxon>Bacteria</taxon>
        <taxon>Pseudomonadati</taxon>
        <taxon>Bacteroidota</taxon>
        <taxon>Bacteroidia</taxon>
        <taxon>Bacteroidales</taxon>
        <taxon>Porphyromonadaceae</taxon>
        <taxon>Porphyromonas</taxon>
    </lineage>
</organism>
<accession>A0A379E9X7</accession>
<evidence type="ECO:0000313" key="3">
    <source>
        <dbReference type="Proteomes" id="UP000254156"/>
    </source>
</evidence>
<gene>
    <name evidence="1" type="ORF">NCTC11632_00009</name>
    <name evidence="2" type="ORF">NCTC11632_01581</name>
</gene>
<proteinExistence type="predicted"/>
<evidence type="ECO:0000313" key="2">
    <source>
        <dbReference type="EMBL" id="SUB89477.1"/>
    </source>
</evidence>
<reference evidence="2 3" key="1">
    <citation type="submission" date="2018-06" db="EMBL/GenBank/DDBJ databases">
        <authorList>
            <consortium name="Pathogen Informatics"/>
            <person name="Doyle S."/>
        </authorList>
    </citation>
    <scope>NUCLEOTIDE SEQUENCE [LARGE SCALE GENOMIC DNA]</scope>
    <source>
        <strain evidence="2 3">NCTC11632</strain>
    </source>
</reference>